<evidence type="ECO:0000313" key="2">
    <source>
        <dbReference type="EMBL" id="AZG34662.1"/>
    </source>
</evidence>
<reference evidence="2 4" key="1">
    <citation type="submission" date="2018-11" db="EMBL/GenBank/DDBJ databases">
        <title>Shewanella sp. M2.</title>
        <authorList>
            <person name="Hwang Y.J."/>
            <person name="Hwang C.Y."/>
        </authorList>
    </citation>
    <scope>NUCLEOTIDE SEQUENCE [LARGE SCALE GENOMIC DNA]</scope>
    <source>
        <strain evidence="2 4">M2</strain>
    </source>
</reference>
<organism evidence="3 5">
    <name type="scientific">Shewanella psychromarinicola</name>
    <dbReference type="NCBI Taxonomy" id="2487742"/>
    <lineage>
        <taxon>Bacteria</taxon>
        <taxon>Pseudomonadati</taxon>
        <taxon>Pseudomonadota</taxon>
        <taxon>Gammaproteobacteria</taxon>
        <taxon>Alteromonadales</taxon>
        <taxon>Shewanellaceae</taxon>
        <taxon>Shewanella</taxon>
    </lineage>
</organism>
<sequence>MRVYRQLEESLPTPNDYRNAAGEPGVDYWQQQVDYKINVTLDEPKRRIQGEQVITYHINVERNKHVTSARLHIADAWQYIEVAPASK</sequence>
<gene>
    <name evidence="3" type="ORF">EGC77_09545</name>
    <name evidence="2" type="ORF">EGC80_06825</name>
</gene>
<evidence type="ECO:0000313" key="3">
    <source>
        <dbReference type="EMBL" id="RPA33550.1"/>
    </source>
</evidence>
<evidence type="ECO:0000256" key="1">
    <source>
        <dbReference type="SAM" id="MobiDB-lite"/>
    </source>
</evidence>
<dbReference type="Proteomes" id="UP000273778">
    <property type="component" value="Chromosome"/>
</dbReference>
<dbReference type="EMBL" id="CP034073">
    <property type="protein sequence ID" value="AZG34662.1"/>
    <property type="molecule type" value="Genomic_DNA"/>
</dbReference>
<dbReference type="KEGG" id="spsr:EGC80_06825"/>
<protein>
    <submittedName>
        <fullName evidence="3">Uncharacterized protein</fullName>
    </submittedName>
</protein>
<evidence type="ECO:0000313" key="5">
    <source>
        <dbReference type="Proteomes" id="UP000278855"/>
    </source>
</evidence>
<dbReference type="OrthoDB" id="5741133at2"/>
<dbReference type="EMBL" id="RKKB01000002">
    <property type="protein sequence ID" value="RPA33550.1"/>
    <property type="molecule type" value="Genomic_DNA"/>
</dbReference>
<evidence type="ECO:0000313" key="4">
    <source>
        <dbReference type="Proteomes" id="UP000273778"/>
    </source>
</evidence>
<feature type="region of interest" description="Disordered" evidence="1">
    <location>
        <begin position="1"/>
        <end position="23"/>
    </location>
</feature>
<name>A0A3N4EH49_9GAMM</name>
<proteinExistence type="predicted"/>
<accession>A0A3N4EH49</accession>
<keyword evidence="4" id="KW-1185">Reference proteome</keyword>
<reference evidence="5" key="2">
    <citation type="submission" date="2018-11" db="EMBL/GenBank/DDBJ databases">
        <title>Shewanella sp. R106.</title>
        <authorList>
            <person name="Hwang Y.J."/>
            <person name="Hwang C.Y."/>
        </authorList>
    </citation>
    <scope>NUCLEOTIDE SEQUENCE [LARGE SCALE GENOMIC DNA]</scope>
    <source>
        <strain evidence="5">R106</strain>
    </source>
</reference>
<reference evidence="3" key="3">
    <citation type="submission" date="2018-11" db="EMBL/GenBank/DDBJ databases">
        <authorList>
            <person name="Hwang Y.J."/>
            <person name="Hwang C.Y."/>
        </authorList>
    </citation>
    <scope>NUCLEOTIDE SEQUENCE</scope>
    <source>
        <strain evidence="3">R106</strain>
    </source>
</reference>
<dbReference type="AlphaFoldDB" id="A0A3N4EH49"/>
<dbReference type="Proteomes" id="UP000278855">
    <property type="component" value="Unassembled WGS sequence"/>
</dbReference>